<accession>A0ABR7YC30</accession>
<comment type="caution">
    <text evidence="1">The sequence shown here is derived from an EMBL/GenBank/DDBJ whole genome shotgun (WGS) entry which is preliminary data.</text>
</comment>
<evidence type="ECO:0000313" key="2">
    <source>
        <dbReference type="Proteomes" id="UP000651271"/>
    </source>
</evidence>
<sequence>MRNIWIGLLALLTLTVSCNQGKNSEKIVSKDSVTVVVPVTIEEQNQLSEVITRFVRAYASKDNAKANALIHPELGIYIIYRPGASDTFVKMDSLDFAHPVPEVFAYPDLNTEFALTFEKLPSYDCGTEKWNKEGFICDTTAHPNQLSNITAFEDEFDEDKFSEEDLIRIEVSEKESYRVIVTADQPLIFHVRKYKGAWYVTTLDRAYAGCDA</sequence>
<keyword evidence="2" id="KW-1185">Reference proteome</keyword>
<evidence type="ECO:0000313" key="1">
    <source>
        <dbReference type="EMBL" id="MBD1428868.1"/>
    </source>
</evidence>
<dbReference type="EMBL" id="JACOIJ010000005">
    <property type="protein sequence ID" value="MBD1428868.1"/>
    <property type="molecule type" value="Genomic_DNA"/>
</dbReference>
<evidence type="ECO:0008006" key="3">
    <source>
        <dbReference type="Google" id="ProtNLM"/>
    </source>
</evidence>
<gene>
    <name evidence="1" type="ORF">H8B04_04670</name>
</gene>
<name>A0ABR7YC30_9SPHI</name>
<protein>
    <recommendedName>
        <fullName evidence="3">Lipoprotein</fullName>
    </recommendedName>
</protein>
<reference evidence="1 2" key="1">
    <citation type="submission" date="2020-08" db="EMBL/GenBank/DDBJ databases">
        <title>Sphingobacterium sp. DN04309 isolated from aquaculture water.</title>
        <authorList>
            <person name="Zhang M."/>
        </authorList>
    </citation>
    <scope>NUCLEOTIDE SEQUENCE [LARGE SCALE GENOMIC DNA]</scope>
    <source>
        <strain evidence="1 2">DN04309</strain>
    </source>
</reference>
<dbReference type="PROSITE" id="PS51257">
    <property type="entry name" value="PROKAR_LIPOPROTEIN"/>
    <property type="match status" value="1"/>
</dbReference>
<organism evidence="1 2">
    <name type="scientific">Sphingobacterium litopenaei</name>
    <dbReference type="NCBI Taxonomy" id="2763500"/>
    <lineage>
        <taxon>Bacteria</taxon>
        <taxon>Pseudomonadati</taxon>
        <taxon>Bacteroidota</taxon>
        <taxon>Sphingobacteriia</taxon>
        <taxon>Sphingobacteriales</taxon>
        <taxon>Sphingobacteriaceae</taxon>
        <taxon>Sphingobacterium</taxon>
    </lineage>
</organism>
<proteinExistence type="predicted"/>
<dbReference type="RefSeq" id="WP_190301611.1">
    <property type="nucleotide sequence ID" value="NZ_JACOIJ010000005.1"/>
</dbReference>
<dbReference type="Proteomes" id="UP000651271">
    <property type="component" value="Unassembled WGS sequence"/>
</dbReference>